<feature type="compositionally biased region" description="Low complexity" evidence="2">
    <location>
        <begin position="444"/>
        <end position="457"/>
    </location>
</feature>
<feature type="compositionally biased region" description="Gly residues" evidence="2">
    <location>
        <begin position="488"/>
        <end position="502"/>
    </location>
</feature>
<evidence type="ECO:0000256" key="2">
    <source>
        <dbReference type="SAM" id="MobiDB-lite"/>
    </source>
</evidence>
<feature type="region of interest" description="Disordered" evidence="2">
    <location>
        <begin position="370"/>
        <end position="400"/>
    </location>
</feature>
<name>A0A367FKU2_9ACTN</name>
<dbReference type="SUPFAM" id="SSF53448">
    <property type="entry name" value="Nucleotide-diphospho-sugar transferases"/>
    <property type="match status" value="1"/>
</dbReference>
<protein>
    <recommendedName>
        <fullName evidence="5">Glycosyltransferase</fullName>
    </recommendedName>
</protein>
<evidence type="ECO:0000313" key="4">
    <source>
        <dbReference type="Proteomes" id="UP000253094"/>
    </source>
</evidence>
<dbReference type="Proteomes" id="UP000253094">
    <property type="component" value="Unassembled WGS sequence"/>
</dbReference>
<feature type="region of interest" description="Disordered" evidence="2">
    <location>
        <begin position="143"/>
        <end position="165"/>
    </location>
</feature>
<feature type="region of interest" description="Disordered" evidence="2">
    <location>
        <begin position="444"/>
        <end position="530"/>
    </location>
</feature>
<organism evidence="3 4">
    <name type="scientific">Sphaerisporangium album</name>
    <dbReference type="NCBI Taxonomy" id="509200"/>
    <lineage>
        <taxon>Bacteria</taxon>
        <taxon>Bacillati</taxon>
        <taxon>Actinomycetota</taxon>
        <taxon>Actinomycetes</taxon>
        <taxon>Streptosporangiales</taxon>
        <taxon>Streptosporangiaceae</taxon>
        <taxon>Sphaerisporangium</taxon>
    </lineage>
</organism>
<reference evidence="3 4" key="1">
    <citation type="submission" date="2018-06" db="EMBL/GenBank/DDBJ databases">
        <title>Sphaerisporangium craniellae sp. nov., isolated from a marine sponge in the South China Sea.</title>
        <authorList>
            <person name="Li L."/>
        </authorList>
    </citation>
    <scope>NUCLEOTIDE SEQUENCE [LARGE SCALE GENOMIC DNA]</scope>
    <source>
        <strain evidence="3 4">CCTCC AA 208026</strain>
    </source>
</reference>
<keyword evidence="1" id="KW-0175">Coiled coil</keyword>
<gene>
    <name evidence="3" type="ORF">DQ384_13210</name>
</gene>
<dbReference type="Gene3D" id="3.90.550.10">
    <property type="entry name" value="Spore Coat Polysaccharide Biosynthesis Protein SpsA, Chain A"/>
    <property type="match status" value="1"/>
</dbReference>
<proteinExistence type="predicted"/>
<dbReference type="AlphaFoldDB" id="A0A367FKU2"/>
<accession>A0A367FKU2</accession>
<dbReference type="Pfam" id="PF13641">
    <property type="entry name" value="Glyco_tranf_2_3"/>
    <property type="match status" value="1"/>
</dbReference>
<evidence type="ECO:0000313" key="3">
    <source>
        <dbReference type="EMBL" id="RCG30914.1"/>
    </source>
</evidence>
<feature type="region of interest" description="Disordered" evidence="2">
    <location>
        <begin position="409"/>
        <end position="428"/>
    </location>
</feature>
<sequence length="869" mass="90639">MVGHIAKFEMVGGDLGVFCLDGFRGHGDGMSEELESTRRALEAAVAAASGAAELTRLLADYQERLAAAAASEAEALTRLKETEARLKSVERQATQLAKNLAEQKYQTEVALWRLESVQESRWSKLGDAIHTKKPGEVARTLRSPINKRPAPKRSDFAPTPLAAPPPVESVVPTTAGPAVSAPLAEGFVVPKGPLTRPYLTVAAIVDRRSEALFRYEWRQVTNFGPDNWEAMLDQHRPHLLFVESVKPGPLQGNGGRWLEELAGRTRGLRDLVEECGRRGIRTVFWHSGGPVSASVPMASYFDHVLATSEARAREWRAALRHDRVAVLPVATQPRVHNQIPAAEGRKAIALLGTAVQGTLPADFPKSYLPTPTTAAATPSAGATAPGANQTAGAPPSVGAVVPTTGAAPTAGAVSPSAGAVTPSAGAAPSVGAVPSVGVAVPAVGATPSPGGPTAVTGQTAPAPLREGQVPHPGPNKTSDEGGHQPGAAYGGISSGTAGGAGRTGSSAVPGAGAARPGVRKTADEGGPRPLSAYGGDVPVVAPWGPLITSKATYDDLLTAYRSAALVLAGPDADARTIEELSACGTPIMQLAAPIATDEESLRRALASVQEYLVAEDQSAAEAHLAWRATISVTPLLDPIIATAGLPSIRNAASIAAITAVSDPTELDRVLAQLHRQAHAPGQLVIVAEGMDAATVEKSARAVHRGDVIVRETGAPATRGAALDRALRLADGDLVAVLDPRDLYGEYYLADLVRYFAAVDAEIIGKSSYYAHIPGTGATLLRGPGTEHRFLPELAGATLLARRPTLTDLGIPDVSDEWDETLMRQCRTDGIRVYSADRYSYVRVPPAANERLLSSSHLQGYTPAEPLAMI</sequence>
<comment type="caution">
    <text evidence="3">The sequence shown here is derived from an EMBL/GenBank/DDBJ whole genome shotgun (WGS) entry which is preliminary data.</text>
</comment>
<evidence type="ECO:0000256" key="1">
    <source>
        <dbReference type="SAM" id="Coils"/>
    </source>
</evidence>
<feature type="coiled-coil region" evidence="1">
    <location>
        <begin position="51"/>
        <end position="106"/>
    </location>
</feature>
<evidence type="ECO:0008006" key="5">
    <source>
        <dbReference type="Google" id="ProtNLM"/>
    </source>
</evidence>
<dbReference type="CDD" id="cd00761">
    <property type="entry name" value="Glyco_tranf_GTA_type"/>
    <property type="match status" value="1"/>
</dbReference>
<dbReference type="InterPro" id="IPR029044">
    <property type="entry name" value="Nucleotide-diphossugar_trans"/>
</dbReference>
<feature type="compositionally biased region" description="Low complexity" evidence="2">
    <location>
        <begin position="503"/>
        <end position="516"/>
    </location>
</feature>
<feature type="compositionally biased region" description="Low complexity" evidence="2">
    <location>
        <begin position="370"/>
        <end position="387"/>
    </location>
</feature>
<keyword evidence="4" id="KW-1185">Reference proteome</keyword>
<dbReference type="EMBL" id="QOIL01000006">
    <property type="protein sequence ID" value="RCG30914.1"/>
    <property type="molecule type" value="Genomic_DNA"/>
</dbReference>